<dbReference type="InterPro" id="IPR001387">
    <property type="entry name" value="Cro/C1-type_HTH"/>
</dbReference>
<protein>
    <submittedName>
        <fullName evidence="3">Helix-turn-helix transcriptional regulator</fullName>
    </submittedName>
</protein>
<dbReference type="PANTHER" id="PTHR46797:SF1">
    <property type="entry name" value="METHYLPHOSPHONATE SYNTHASE"/>
    <property type="match status" value="1"/>
</dbReference>
<dbReference type="PROSITE" id="PS50943">
    <property type="entry name" value="HTH_CROC1"/>
    <property type="match status" value="1"/>
</dbReference>
<dbReference type="Gene3D" id="1.10.260.40">
    <property type="entry name" value="lambda repressor-like DNA-binding domains"/>
    <property type="match status" value="1"/>
</dbReference>
<feature type="domain" description="HTH cro/C1-type" evidence="2">
    <location>
        <begin position="21"/>
        <end position="75"/>
    </location>
</feature>
<organism evidence="3 4">
    <name type="scientific">Streptantibioticus silvisoli</name>
    <dbReference type="NCBI Taxonomy" id="2705255"/>
    <lineage>
        <taxon>Bacteria</taxon>
        <taxon>Bacillati</taxon>
        <taxon>Actinomycetota</taxon>
        <taxon>Actinomycetes</taxon>
        <taxon>Kitasatosporales</taxon>
        <taxon>Streptomycetaceae</taxon>
        <taxon>Streptantibioticus</taxon>
    </lineage>
</organism>
<gene>
    <name evidence="3" type="ORF">POF43_023690</name>
</gene>
<evidence type="ECO:0000256" key="1">
    <source>
        <dbReference type="ARBA" id="ARBA00023125"/>
    </source>
</evidence>
<dbReference type="InterPro" id="IPR010982">
    <property type="entry name" value="Lambda_DNA-bd_dom_sf"/>
</dbReference>
<reference evidence="3 4" key="1">
    <citation type="submission" date="2023-05" db="EMBL/GenBank/DDBJ databases">
        <title>Streptantibioticus silvisoli sp. nov., acidotolerant actinomycetes 1 from pine litter.</title>
        <authorList>
            <person name="Swiecimska M."/>
            <person name="Golinska P."/>
            <person name="Sangal V."/>
            <person name="Wachnowicz B."/>
            <person name="Goodfellow M."/>
        </authorList>
    </citation>
    <scope>NUCLEOTIDE SEQUENCE [LARGE SCALE GENOMIC DNA]</scope>
    <source>
        <strain evidence="3 4">SL54</strain>
    </source>
</reference>
<comment type="caution">
    <text evidence="3">The sequence shown here is derived from an EMBL/GenBank/DDBJ whole genome shotgun (WGS) entry which is preliminary data.</text>
</comment>
<evidence type="ECO:0000313" key="4">
    <source>
        <dbReference type="Proteomes" id="UP001156398"/>
    </source>
</evidence>
<dbReference type="Pfam" id="PF01381">
    <property type="entry name" value="HTH_3"/>
    <property type="match status" value="1"/>
</dbReference>
<dbReference type="InterPro" id="IPR050807">
    <property type="entry name" value="TransReg_Diox_bact_type"/>
</dbReference>
<dbReference type="CDD" id="cd00093">
    <property type="entry name" value="HTH_XRE"/>
    <property type="match status" value="1"/>
</dbReference>
<evidence type="ECO:0000259" key="2">
    <source>
        <dbReference type="PROSITE" id="PS50943"/>
    </source>
</evidence>
<proteinExistence type="predicted"/>
<dbReference type="SUPFAM" id="SSF47413">
    <property type="entry name" value="lambda repressor-like DNA-binding domains"/>
    <property type="match status" value="1"/>
</dbReference>
<keyword evidence="4" id="KW-1185">Reference proteome</keyword>
<name>A0ABT6W4M3_9ACTN</name>
<dbReference type="RefSeq" id="WP_271322749.1">
    <property type="nucleotide sequence ID" value="NZ_JAAGKO020000040.1"/>
</dbReference>
<keyword evidence="1" id="KW-0238">DNA-binding</keyword>
<sequence length="80" mass="8826">MPTEDQLKWAMAERHALGRRIQGAREQANIRQEALAHKVGVDRRTVQRIEAGSGNATITTLLLIARALGEPLADLLAERT</sequence>
<dbReference type="Proteomes" id="UP001156398">
    <property type="component" value="Unassembled WGS sequence"/>
</dbReference>
<dbReference type="EMBL" id="JAAGKO020000040">
    <property type="protein sequence ID" value="MDI5965690.1"/>
    <property type="molecule type" value="Genomic_DNA"/>
</dbReference>
<evidence type="ECO:0000313" key="3">
    <source>
        <dbReference type="EMBL" id="MDI5965690.1"/>
    </source>
</evidence>
<dbReference type="PANTHER" id="PTHR46797">
    <property type="entry name" value="HTH-TYPE TRANSCRIPTIONAL REGULATOR"/>
    <property type="match status" value="1"/>
</dbReference>
<dbReference type="SMART" id="SM00530">
    <property type="entry name" value="HTH_XRE"/>
    <property type="match status" value="1"/>
</dbReference>
<accession>A0ABT6W4M3</accession>